<protein>
    <recommendedName>
        <fullName evidence="3">RRM domain-containing protein</fullName>
    </recommendedName>
</protein>
<reference evidence="1 2" key="1">
    <citation type="journal article" date="2013" name="Nat. Genet.">
        <title>The high-quality draft genome of peach (Prunus persica) identifies unique patterns of genetic diversity, domestication and genome evolution.</title>
        <authorList>
            <consortium name="International Peach Genome Initiative"/>
            <person name="Verde I."/>
            <person name="Abbott A.G."/>
            <person name="Scalabrin S."/>
            <person name="Jung S."/>
            <person name="Shu S."/>
            <person name="Marroni F."/>
            <person name="Zhebentyayeva T."/>
            <person name="Dettori M.T."/>
            <person name="Grimwood J."/>
            <person name="Cattonaro F."/>
            <person name="Zuccolo A."/>
            <person name="Rossini L."/>
            <person name="Jenkins J."/>
            <person name="Vendramin E."/>
            <person name="Meisel L.A."/>
            <person name="Decroocq V."/>
            <person name="Sosinski B."/>
            <person name="Prochnik S."/>
            <person name="Mitros T."/>
            <person name="Policriti A."/>
            <person name="Cipriani G."/>
            <person name="Dondini L."/>
            <person name="Ficklin S."/>
            <person name="Goodstein D.M."/>
            <person name="Xuan P."/>
            <person name="Del Fabbro C."/>
            <person name="Aramini V."/>
            <person name="Copetti D."/>
            <person name="Gonzalez S."/>
            <person name="Horner D.S."/>
            <person name="Falchi R."/>
            <person name="Lucas S."/>
            <person name="Mica E."/>
            <person name="Maldonado J."/>
            <person name="Lazzari B."/>
            <person name="Bielenberg D."/>
            <person name="Pirona R."/>
            <person name="Miculan M."/>
            <person name="Barakat A."/>
            <person name="Testolin R."/>
            <person name="Stella A."/>
            <person name="Tartarini S."/>
            <person name="Tonutti P."/>
            <person name="Arus P."/>
            <person name="Orellana A."/>
            <person name="Wells C."/>
            <person name="Main D."/>
            <person name="Vizzotto G."/>
            <person name="Silva H."/>
            <person name="Salamini F."/>
            <person name="Schmutz J."/>
            <person name="Morgante M."/>
            <person name="Rokhsar D.S."/>
        </authorList>
    </citation>
    <scope>NUCLEOTIDE SEQUENCE [LARGE SCALE GENOMIC DNA]</scope>
    <source>
        <strain evidence="2">cv. Nemared</strain>
    </source>
</reference>
<name>M5XKL5_PRUPE</name>
<dbReference type="eggNOG" id="ENOG502SPGG">
    <property type="taxonomic scope" value="Eukaryota"/>
</dbReference>
<accession>M5XKL5</accession>
<gene>
    <name evidence="1" type="ORF">PRUPE_2G219700</name>
</gene>
<keyword evidence="2" id="KW-1185">Reference proteome</keyword>
<organism evidence="1 2">
    <name type="scientific">Prunus persica</name>
    <name type="common">Peach</name>
    <name type="synonym">Amygdalus persica</name>
    <dbReference type="NCBI Taxonomy" id="3760"/>
    <lineage>
        <taxon>Eukaryota</taxon>
        <taxon>Viridiplantae</taxon>
        <taxon>Streptophyta</taxon>
        <taxon>Embryophyta</taxon>
        <taxon>Tracheophyta</taxon>
        <taxon>Spermatophyta</taxon>
        <taxon>Magnoliopsida</taxon>
        <taxon>eudicotyledons</taxon>
        <taxon>Gunneridae</taxon>
        <taxon>Pentapetalae</taxon>
        <taxon>rosids</taxon>
        <taxon>fabids</taxon>
        <taxon>Rosales</taxon>
        <taxon>Rosaceae</taxon>
        <taxon>Amygdaloideae</taxon>
        <taxon>Amygdaleae</taxon>
        <taxon>Prunus</taxon>
    </lineage>
</organism>
<dbReference type="Proteomes" id="UP000006882">
    <property type="component" value="Chromosome G2"/>
</dbReference>
<dbReference type="HOGENOM" id="CLU_049092_1_0_1"/>
<evidence type="ECO:0008006" key="3">
    <source>
        <dbReference type="Google" id="ProtNLM"/>
    </source>
</evidence>
<evidence type="ECO:0000313" key="2">
    <source>
        <dbReference type="Proteomes" id="UP000006882"/>
    </source>
</evidence>
<dbReference type="EMBL" id="CM007652">
    <property type="protein sequence ID" value="ONI24027.1"/>
    <property type="molecule type" value="Genomic_DNA"/>
</dbReference>
<dbReference type="PANTHER" id="PTHR33527:SF28">
    <property type="entry name" value="GB|AAD43168.1"/>
    <property type="match status" value="1"/>
</dbReference>
<sequence length="314" mass="35646">MALWMWLEHATKKYNFVHKLCVTLPDTLLNGIADESVVALNCIQHDDFHVGITNRNQGIPLLNALTKTGPMPKGSKNLKQYPFHQLYLTSPPKTISSCICTLQFIALFNEVCMRAFDDLFPKPQPNPAKQMMLNADMFRPYNPSFHNIAAITYYMVGASKMGPFPNRRMYDYLRGVFDPYDLTAQCQILNEKMGNVLSRLNLNDDQHEAEDVSADERTIFLTFSKGYPISEVEVREFFSRKFGDFIDGVFMQEVPAEKQPLYAHLVVRSTSSIPIILKGKNKAKFFINGKHVQARKYVCKSKSPGDPSSLATSI</sequence>
<evidence type="ECO:0000313" key="1">
    <source>
        <dbReference type="EMBL" id="ONI24027.1"/>
    </source>
</evidence>
<dbReference type="STRING" id="3760.M5XKL5"/>
<proteinExistence type="predicted"/>
<dbReference type="PANTHER" id="PTHR33527">
    <property type="entry name" value="OS07G0274300 PROTEIN"/>
    <property type="match status" value="1"/>
</dbReference>
<dbReference type="Gramene" id="ONI24027">
    <property type="protein sequence ID" value="ONI24027"/>
    <property type="gene ID" value="PRUPE_2G219700"/>
</dbReference>
<dbReference type="AlphaFoldDB" id="M5XKL5"/>